<dbReference type="EMBL" id="KV784397">
    <property type="protein sequence ID" value="OEU06813.1"/>
    <property type="molecule type" value="Genomic_DNA"/>
</dbReference>
<evidence type="ECO:0000313" key="3">
    <source>
        <dbReference type="Proteomes" id="UP000095751"/>
    </source>
</evidence>
<dbReference type="AlphaFoldDB" id="A0A1E7EMK1"/>
<dbReference type="Proteomes" id="UP000095751">
    <property type="component" value="Unassembled WGS sequence"/>
</dbReference>
<proteinExistence type="predicted"/>
<sequence>MDVLERLSTIKRDVRREERNMQMDMERIEVEKVVIIQITEVIQGFVGSHGKPLQQSSYGEDSHDDDDDDDYNYGDYDNHDYHNHQYDERKEDITQAQIKHPAANIFTARKGGSSNLFISNNLFTCRAEDQSFSVLMLGKFLSLLSPWTPSGIRLTMEEGQGHQ</sequence>
<dbReference type="KEGG" id="fcy:FRACYDRAFT_253094"/>
<dbReference type="InParanoid" id="A0A1E7EMK1"/>
<evidence type="ECO:0000313" key="2">
    <source>
        <dbReference type="EMBL" id="OEU06813.1"/>
    </source>
</evidence>
<name>A0A1E7EMK1_9STRA</name>
<reference evidence="2 3" key="1">
    <citation type="submission" date="2016-09" db="EMBL/GenBank/DDBJ databases">
        <title>Extensive genetic diversity and differential bi-allelic expression allows diatom success in the polar Southern Ocean.</title>
        <authorList>
            <consortium name="DOE Joint Genome Institute"/>
            <person name="Mock T."/>
            <person name="Otillar R.P."/>
            <person name="Strauss J."/>
            <person name="Dupont C."/>
            <person name="Frickenhaus S."/>
            <person name="Maumus F."/>
            <person name="Mcmullan M."/>
            <person name="Sanges R."/>
            <person name="Schmutz J."/>
            <person name="Toseland A."/>
            <person name="Valas R."/>
            <person name="Veluchamy A."/>
            <person name="Ward B.J."/>
            <person name="Allen A."/>
            <person name="Barry K."/>
            <person name="Falciatore A."/>
            <person name="Ferrante M."/>
            <person name="Fortunato A.E."/>
            <person name="Gloeckner G."/>
            <person name="Gruber A."/>
            <person name="Hipkin R."/>
            <person name="Janech M."/>
            <person name="Kroth P."/>
            <person name="Leese F."/>
            <person name="Lindquist E."/>
            <person name="Lyon B.R."/>
            <person name="Martin J."/>
            <person name="Mayer C."/>
            <person name="Parker M."/>
            <person name="Quesneville H."/>
            <person name="Raymond J."/>
            <person name="Uhlig C."/>
            <person name="Valentin K.U."/>
            <person name="Worden A.Z."/>
            <person name="Armbrust E.V."/>
            <person name="Bowler C."/>
            <person name="Green B."/>
            <person name="Moulton V."/>
            <person name="Van Oosterhout C."/>
            <person name="Grigoriev I."/>
        </authorList>
    </citation>
    <scope>NUCLEOTIDE SEQUENCE [LARGE SCALE GENOMIC DNA]</scope>
    <source>
        <strain evidence="2 3">CCMP1102</strain>
    </source>
</reference>
<organism evidence="2 3">
    <name type="scientific">Fragilariopsis cylindrus CCMP1102</name>
    <dbReference type="NCBI Taxonomy" id="635003"/>
    <lineage>
        <taxon>Eukaryota</taxon>
        <taxon>Sar</taxon>
        <taxon>Stramenopiles</taxon>
        <taxon>Ochrophyta</taxon>
        <taxon>Bacillariophyta</taxon>
        <taxon>Bacillariophyceae</taxon>
        <taxon>Bacillariophycidae</taxon>
        <taxon>Bacillariales</taxon>
        <taxon>Bacillariaceae</taxon>
        <taxon>Fragilariopsis</taxon>
    </lineage>
</organism>
<gene>
    <name evidence="2" type="ORF">FRACYDRAFT_253094</name>
</gene>
<keyword evidence="3" id="KW-1185">Reference proteome</keyword>
<accession>A0A1E7EMK1</accession>
<protein>
    <submittedName>
        <fullName evidence="2">Uncharacterized protein</fullName>
    </submittedName>
</protein>
<feature type="compositionally biased region" description="Acidic residues" evidence="1">
    <location>
        <begin position="62"/>
        <end position="72"/>
    </location>
</feature>
<evidence type="ECO:0000256" key="1">
    <source>
        <dbReference type="SAM" id="MobiDB-lite"/>
    </source>
</evidence>
<feature type="region of interest" description="Disordered" evidence="1">
    <location>
        <begin position="50"/>
        <end position="82"/>
    </location>
</feature>